<protein>
    <submittedName>
        <fullName evidence="2">Type I 3-dehydroquinase-domain-containing protein</fullName>
    </submittedName>
</protein>
<dbReference type="Pfam" id="PF18317">
    <property type="entry name" value="SDH_C"/>
    <property type="match status" value="1"/>
</dbReference>
<sequence>MSGAPYRPPARLPRSFEPEASVVLIGIRGTGKSTLAVFASSAFQWRLVDADYAFHEATGLTHAEYKQRHGAHDYRARQLGVLQSVLHANPKRCVLVCGSSSGALEKTGQELLRDYARSHPVVYVVRDPKSLQGYLKDWQLDRITTILNHSGSVFRSCSNFEFYNLTEPKVNAEPSALRPALSAPTFLTLNHLERHFLKFITLVTSGAGIPSLESAYPLSQIRPEFRRYTYGMAVPLSAFVNHDLDVEELESGADVFELIVDDLTSPAKFEQFSCSRADQISDAFSRIRRGIIVPLLYHVRPGLAMDSEEAKTIYLDLIFHGLRLAPEYMSLDLSLDDNTFNEIVRMKGSTRIIGHLFVRGDHPPPWDSPSWIRSYERAKWLGCDIVRFLRPAFALEDNYAAQRFRDTVSNLPSPRPPVIAYNTGEMGRFSACFNPVLVPVTHPILQALEAPKPIIASVGGGHERSVPPPDVLRTFVRPCVTAASCTNALFSAFVYSPLRFYVVGDAAHKNPCPPMHEVAFQSCGMPHTCSWHQERNIEKLKELAGGSYFGGFSINDSLAIDTTSLSNLWSPHAKAVGAIDTIVPIRASSRASEPLGDLLDLMDTRNQPGPVKALYGDNTTWLGVRACIRRGLSPANAVTSRTSALIVGAGSTARAAAYAVLQLGVKNLFILNKHTEDSEGVVAHFQRLSSTFSHETNGDSTKGTNPLGSTAEFHILESWDTPWPVDFRQPTIIVSCISSSDCLATLLPSQWLKSATGAVVLDATEYTPPSSSVSVLAKQIQSEAHRGYISMGASDLMPEVGFAQFELFTGRRAPRNVMRREVRQRYIEIERACSDGNSYPSR</sequence>
<proteinExistence type="predicted"/>
<dbReference type="Gene3D" id="3.40.50.10860">
    <property type="entry name" value="Leucine Dehydrogenase, chain A, domain 1"/>
    <property type="match status" value="1"/>
</dbReference>
<dbReference type="InterPro" id="IPR031322">
    <property type="entry name" value="Shikimate/glucono_kinase"/>
</dbReference>
<name>A0A6A6P7L8_9PEZI</name>
<dbReference type="Pfam" id="PF01202">
    <property type="entry name" value="SKI"/>
    <property type="match status" value="1"/>
</dbReference>
<dbReference type="Gene3D" id="3.20.20.70">
    <property type="entry name" value="Aldolase class I"/>
    <property type="match status" value="1"/>
</dbReference>
<dbReference type="PANTHER" id="PTHR21090">
    <property type="entry name" value="AROM/DEHYDROQUINATE SYNTHASE"/>
    <property type="match status" value="1"/>
</dbReference>
<gene>
    <name evidence="2" type="ORF">BDY21DRAFT_337010</name>
</gene>
<keyword evidence="3" id="KW-1185">Reference proteome</keyword>
<feature type="domain" description="SDH C-terminal" evidence="1">
    <location>
        <begin position="801"/>
        <end position="823"/>
    </location>
</feature>
<dbReference type="InterPro" id="IPR046346">
    <property type="entry name" value="Aminoacid_DH-like_N_sf"/>
</dbReference>
<evidence type="ECO:0000313" key="3">
    <source>
        <dbReference type="Proteomes" id="UP000799766"/>
    </source>
</evidence>
<dbReference type="SUPFAM" id="SSF51569">
    <property type="entry name" value="Aldolase"/>
    <property type="match status" value="1"/>
</dbReference>
<dbReference type="Gene3D" id="3.40.50.720">
    <property type="entry name" value="NAD(P)-binding Rossmann-like Domain"/>
    <property type="match status" value="1"/>
</dbReference>
<dbReference type="InterPro" id="IPR001381">
    <property type="entry name" value="DHquinase_I"/>
</dbReference>
<dbReference type="PANTHER" id="PTHR21090:SF27">
    <property type="entry name" value="QUINATE REPRESSOR PROTEIN"/>
    <property type="match status" value="1"/>
</dbReference>
<reference evidence="2" key="1">
    <citation type="journal article" date="2020" name="Stud. Mycol.">
        <title>101 Dothideomycetes genomes: a test case for predicting lifestyles and emergence of pathogens.</title>
        <authorList>
            <person name="Haridas S."/>
            <person name="Albert R."/>
            <person name="Binder M."/>
            <person name="Bloem J."/>
            <person name="Labutti K."/>
            <person name="Salamov A."/>
            <person name="Andreopoulos B."/>
            <person name="Baker S."/>
            <person name="Barry K."/>
            <person name="Bills G."/>
            <person name="Bluhm B."/>
            <person name="Cannon C."/>
            <person name="Castanera R."/>
            <person name="Culley D."/>
            <person name="Daum C."/>
            <person name="Ezra D."/>
            <person name="Gonzalez J."/>
            <person name="Henrissat B."/>
            <person name="Kuo A."/>
            <person name="Liang C."/>
            <person name="Lipzen A."/>
            <person name="Lutzoni F."/>
            <person name="Magnuson J."/>
            <person name="Mondo S."/>
            <person name="Nolan M."/>
            <person name="Ohm R."/>
            <person name="Pangilinan J."/>
            <person name="Park H.-J."/>
            <person name="Ramirez L."/>
            <person name="Alfaro M."/>
            <person name="Sun H."/>
            <person name="Tritt A."/>
            <person name="Yoshinaga Y."/>
            <person name="Zwiers L.-H."/>
            <person name="Turgeon B."/>
            <person name="Goodwin S."/>
            <person name="Spatafora J."/>
            <person name="Crous P."/>
            <person name="Grigoriev I."/>
        </authorList>
    </citation>
    <scope>NUCLEOTIDE SEQUENCE</scope>
    <source>
        <strain evidence="2">ATCC 16933</strain>
    </source>
</reference>
<organism evidence="2 3">
    <name type="scientific">Lineolata rhizophorae</name>
    <dbReference type="NCBI Taxonomy" id="578093"/>
    <lineage>
        <taxon>Eukaryota</taxon>
        <taxon>Fungi</taxon>
        <taxon>Dikarya</taxon>
        <taxon>Ascomycota</taxon>
        <taxon>Pezizomycotina</taxon>
        <taxon>Dothideomycetes</taxon>
        <taxon>Dothideomycetes incertae sedis</taxon>
        <taxon>Lineolatales</taxon>
        <taxon>Lineolataceae</taxon>
        <taxon>Lineolata</taxon>
    </lineage>
</organism>
<dbReference type="GO" id="GO:0009423">
    <property type="term" value="P:chorismate biosynthetic process"/>
    <property type="evidence" value="ECO:0007669"/>
    <property type="project" value="TreeGrafter"/>
</dbReference>
<dbReference type="InterPro" id="IPR036291">
    <property type="entry name" value="NAD(P)-bd_dom_sf"/>
</dbReference>
<dbReference type="Proteomes" id="UP000799766">
    <property type="component" value="Unassembled WGS sequence"/>
</dbReference>
<evidence type="ECO:0000313" key="2">
    <source>
        <dbReference type="EMBL" id="KAF2459965.1"/>
    </source>
</evidence>
<dbReference type="SUPFAM" id="SSF53223">
    <property type="entry name" value="Aminoacid dehydrogenase-like, N-terminal domain"/>
    <property type="match status" value="1"/>
</dbReference>
<dbReference type="InterPro" id="IPR041121">
    <property type="entry name" value="SDH_C"/>
</dbReference>
<dbReference type="AlphaFoldDB" id="A0A6A6P7L8"/>
<dbReference type="InterPro" id="IPR027417">
    <property type="entry name" value="P-loop_NTPase"/>
</dbReference>
<dbReference type="GO" id="GO:0003866">
    <property type="term" value="F:3-phosphoshikimate 1-carboxyvinyltransferase activity"/>
    <property type="evidence" value="ECO:0007669"/>
    <property type="project" value="TreeGrafter"/>
</dbReference>
<dbReference type="Gene3D" id="3.40.50.300">
    <property type="entry name" value="P-loop containing nucleotide triphosphate hydrolases"/>
    <property type="match status" value="1"/>
</dbReference>
<dbReference type="GO" id="GO:0003855">
    <property type="term" value="F:3-dehydroquinate dehydratase activity"/>
    <property type="evidence" value="ECO:0007669"/>
    <property type="project" value="InterPro"/>
</dbReference>
<dbReference type="CDD" id="cd00502">
    <property type="entry name" value="DHQase_I"/>
    <property type="match status" value="1"/>
</dbReference>
<dbReference type="SUPFAM" id="SSF51735">
    <property type="entry name" value="NAD(P)-binding Rossmann-fold domains"/>
    <property type="match status" value="1"/>
</dbReference>
<dbReference type="Pfam" id="PF01487">
    <property type="entry name" value="DHquinase_I"/>
    <property type="match status" value="1"/>
</dbReference>
<dbReference type="OrthoDB" id="4415835at2759"/>
<dbReference type="InterPro" id="IPR013785">
    <property type="entry name" value="Aldolase_TIM"/>
</dbReference>
<dbReference type="EMBL" id="MU001674">
    <property type="protein sequence ID" value="KAF2459965.1"/>
    <property type="molecule type" value="Genomic_DNA"/>
</dbReference>
<dbReference type="SUPFAM" id="SSF52540">
    <property type="entry name" value="P-loop containing nucleoside triphosphate hydrolases"/>
    <property type="match status" value="1"/>
</dbReference>
<accession>A0A6A6P7L8</accession>
<evidence type="ECO:0000259" key="1">
    <source>
        <dbReference type="Pfam" id="PF18317"/>
    </source>
</evidence>